<evidence type="ECO:0000256" key="1">
    <source>
        <dbReference type="PROSITE-ProRule" id="PRU00042"/>
    </source>
</evidence>
<accession>A0A8W8KZ65</accession>
<name>A0A8W8KZ65_MAGGI</name>
<feature type="compositionally biased region" description="Polar residues" evidence="2">
    <location>
        <begin position="306"/>
        <end position="327"/>
    </location>
</feature>
<dbReference type="InterPro" id="IPR013087">
    <property type="entry name" value="Znf_C2H2_type"/>
</dbReference>
<dbReference type="InterPro" id="IPR036236">
    <property type="entry name" value="Znf_C2H2_sf"/>
</dbReference>
<keyword evidence="1" id="KW-0479">Metal-binding</keyword>
<dbReference type="OMA" id="WSSACNR"/>
<reference evidence="4" key="1">
    <citation type="submission" date="2022-08" db="UniProtKB">
        <authorList>
            <consortium name="EnsemblMetazoa"/>
        </authorList>
    </citation>
    <scope>IDENTIFICATION</scope>
    <source>
        <strain evidence="4">05x7-T-G4-1.051#20</strain>
    </source>
</reference>
<dbReference type="Gene3D" id="3.30.160.60">
    <property type="entry name" value="Classic Zinc Finger"/>
    <property type="match status" value="1"/>
</dbReference>
<keyword evidence="1" id="KW-0863">Zinc-finger</keyword>
<feature type="compositionally biased region" description="Polar residues" evidence="2">
    <location>
        <begin position="412"/>
        <end position="426"/>
    </location>
</feature>
<evidence type="ECO:0000313" key="5">
    <source>
        <dbReference type="Proteomes" id="UP000005408"/>
    </source>
</evidence>
<feature type="compositionally biased region" description="Acidic residues" evidence="2">
    <location>
        <begin position="935"/>
        <end position="949"/>
    </location>
</feature>
<feature type="compositionally biased region" description="Basic and acidic residues" evidence="2">
    <location>
        <begin position="338"/>
        <end position="347"/>
    </location>
</feature>
<feature type="compositionally biased region" description="Low complexity" evidence="2">
    <location>
        <begin position="328"/>
        <end position="337"/>
    </location>
</feature>
<feature type="compositionally biased region" description="Basic and acidic residues" evidence="2">
    <location>
        <begin position="362"/>
        <end position="372"/>
    </location>
</feature>
<dbReference type="EnsemblMetazoa" id="G25921.5">
    <property type="protein sequence ID" value="G25921.5:cds"/>
    <property type="gene ID" value="G25921"/>
</dbReference>
<evidence type="ECO:0000313" key="4">
    <source>
        <dbReference type="EnsemblMetazoa" id="G25921.7:cds"/>
    </source>
</evidence>
<feature type="compositionally biased region" description="Basic and acidic residues" evidence="2">
    <location>
        <begin position="285"/>
        <end position="305"/>
    </location>
</feature>
<dbReference type="EnsemblMetazoa" id="G25921.2">
    <property type="protein sequence ID" value="G25921.2:cds"/>
    <property type="gene ID" value="G25921"/>
</dbReference>
<dbReference type="Proteomes" id="UP000005408">
    <property type="component" value="Unassembled WGS sequence"/>
</dbReference>
<feature type="compositionally biased region" description="Polar residues" evidence="2">
    <location>
        <begin position="143"/>
        <end position="155"/>
    </location>
</feature>
<dbReference type="OrthoDB" id="6160647at2759"/>
<keyword evidence="1" id="KW-0862">Zinc</keyword>
<dbReference type="PROSITE" id="PS00028">
    <property type="entry name" value="ZINC_FINGER_C2H2_1"/>
    <property type="match status" value="1"/>
</dbReference>
<dbReference type="EnsemblMetazoa" id="G25921.3">
    <property type="protein sequence ID" value="G25921.3:cds"/>
    <property type="gene ID" value="G25921"/>
</dbReference>
<feature type="region of interest" description="Disordered" evidence="2">
    <location>
        <begin position="79"/>
        <end position="121"/>
    </location>
</feature>
<proteinExistence type="predicted"/>
<dbReference type="SMART" id="SM00355">
    <property type="entry name" value="ZnF_C2H2"/>
    <property type="match status" value="4"/>
</dbReference>
<feature type="region of interest" description="Disordered" evidence="2">
    <location>
        <begin position="865"/>
        <end position="960"/>
    </location>
</feature>
<feature type="compositionally biased region" description="Basic and acidic residues" evidence="2">
    <location>
        <begin position="870"/>
        <end position="880"/>
    </location>
</feature>
<organism evidence="4 5">
    <name type="scientific">Magallana gigas</name>
    <name type="common">Pacific oyster</name>
    <name type="synonym">Crassostrea gigas</name>
    <dbReference type="NCBI Taxonomy" id="29159"/>
    <lineage>
        <taxon>Eukaryota</taxon>
        <taxon>Metazoa</taxon>
        <taxon>Spiralia</taxon>
        <taxon>Lophotrochozoa</taxon>
        <taxon>Mollusca</taxon>
        <taxon>Bivalvia</taxon>
        <taxon>Autobranchia</taxon>
        <taxon>Pteriomorphia</taxon>
        <taxon>Ostreida</taxon>
        <taxon>Ostreoidea</taxon>
        <taxon>Ostreidae</taxon>
        <taxon>Magallana</taxon>
    </lineage>
</organism>
<dbReference type="GO" id="GO:0008270">
    <property type="term" value="F:zinc ion binding"/>
    <property type="evidence" value="ECO:0007669"/>
    <property type="project" value="UniProtKB-KW"/>
</dbReference>
<sequence>MALDKAFSESVDNIMNFAEILYKCTLCTSLPSILTSKTSFVSHVKGQHFNQNLTKCSECLLTFETEEDLLIHSKTSHSVEISTSRGSENPTLNRKVKEDEMSSAEESVISQQETDLEKSGNSANLIENNYRCEKLSHADHSSGESSKSDLANRSAISGERPFLLKNKGQGMPEVMESPQPENRPKVNIEYGLENSMRQHPCVNNLTRIHAVADQILAVNSSRIKPTGNSMIFSPGYTPEFGKFTKLVREGGNIVYFCQVCNWKSQIKSHFQVHCQGKVHKEKLKCAEDQGDEKSSSPNSRKEFQGNEKSSLSRQESPVNLSTDIANHSSKPSSPARLSSDRIKSERQNKRKRSVPISLRNQSSDKDGWHSSDSDSDSLDFSRSRPYHSGRTPKKRYSKESKSSPSSEVNSKLDNSNKPVLQLNSDSESNHLDVKQAQGQHQFPMTLPPKKYPEEDPAKFHYGLFNQIHNQILWNLSNRSLETGRSTPDSHPHPFVDSFSYTGRHSFPSNSPHVSPPRASSLYHEHAKSDSEYMYRCSLCSFGCNKIQEYKTHFESQHEQGSSMSDQGPMYGSEGKELWKVNKIKEHLTGMICLFPKGNVSRDLLLQKISSTAQLSEAVHWGPACNRAVREIFPDTLAQRKGKFKKTYFFGVSFIEQVQEPADELSDPELMQYQPLRDMSQDLEKILEHLHNVVEFSEDGDCSISRDDLLTVLHKRIDEPDVLYWGMQCNRAIRIVFPSVIIKRKGKFKTTVYQGVEFKDEAKTEIRQLPLSLSNRRGRPRKISSEDSGELYQMGMNWTDAIRTGHSETYKMYTNLHIPKLPNSEPPPVTRGWGPSIAYHEADDSHKLNQPLNSTINNETLKMAKQSQLKTELDRTEREDNSLSCDVTLDTHGIQDSPRDSKRNHASLSENEADSEEDVSSKKPPLVSRSDREDGICDENTDEDADDEESIGPGIEDKDIE</sequence>
<dbReference type="PROSITE" id="PS50157">
    <property type="entry name" value="ZINC_FINGER_C2H2_2"/>
    <property type="match status" value="1"/>
</dbReference>
<dbReference type="AlphaFoldDB" id="A0A8W8KZ65"/>
<feature type="compositionally biased region" description="Polar residues" evidence="2">
    <location>
        <begin position="79"/>
        <end position="92"/>
    </location>
</feature>
<evidence type="ECO:0000259" key="3">
    <source>
        <dbReference type="PROSITE" id="PS50157"/>
    </source>
</evidence>
<feature type="compositionally biased region" description="Low complexity" evidence="2">
    <location>
        <begin position="402"/>
        <end position="411"/>
    </location>
</feature>
<protein>
    <recommendedName>
        <fullName evidence="3">C2H2-type domain-containing protein</fullName>
    </recommendedName>
</protein>
<dbReference type="EnsemblMetazoa" id="G25921.7">
    <property type="protein sequence ID" value="G25921.7:cds"/>
    <property type="gene ID" value="G25921"/>
</dbReference>
<feature type="compositionally biased region" description="Basic residues" evidence="2">
    <location>
        <begin position="384"/>
        <end position="396"/>
    </location>
</feature>
<dbReference type="EnsemblMetazoa" id="G25921.6">
    <property type="protein sequence ID" value="G25921.6:cds"/>
    <property type="gene ID" value="G25921"/>
</dbReference>
<feature type="region of interest" description="Disordered" evidence="2">
    <location>
        <begin position="136"/>
        <end position="183"/>
    </location>
</feature>
<dbReference type="SUPFAM" id="SSF57667">
    <property type="entry name" value="beta-beta-alpha zinc fingers"/>
    <property type="match status" value="1"/>
</dbReference>
<keyword evidence="5" id="KW-1185">Reference proteome</keyword>
<feature type="domain" description="C2H2-type" evidence="3">
    <location>
        <begin position="54"/>
        <end position="82"/>
    </location>
</feature>
<feature type="region of interest" description="Disordered" evidence="2">
    <location>
        <begin position="285"/>
        <end position="453"/>
    </location>
</feature>
<dbReference type="EnsemblMetazoa" id="G25921.4">
    <property type="protein sequence ID" value="G25921.4:cds"/>
    <property type="gene ID" value="G25921"/>
</dbReference>
<feature type="compositionally biased region" description="Polar residues" evidence="2">
    <location>
        <begin position="104"/>
        <end position="121"/>
    </location>
</feature>
<evidence type="ECO:0000256" key="2">
    <source>
        <dbReference type="SAM" id="MobiDB-lite"/>
    </source>
</evidence>